<keyword evidence="1" id="KW-0862">Zinc</keyword>
<dbReference type="STRING" id="51511.ENSCSAVP00000011817"/>
<reference evidence="4" key="1">
    <citation type="submission" date="2003-08" db="EMBL/GenBank/DDBJ databases">
        <authorList>
            <person name="Birren B."/>
            <person name="Nusbaum C."/>
            <person name="Abebe A."/>
            <person name="Abouelleil A."/>
            <person name="Adekoya E."/>
            <person name="Ait-zahra M."/>
            <person name="Allen N."/>
            <person name="Allen T."/>
            <person name="An P."/>
            <person name="Anderson M."/>
            <person name="Anderson S."/>
            <person name="Arachchi H."/>
            <person name="Armbruster J."/>
            <person name="Bachantsang P."/>
            <person name="Baldwin J."/>
            <person name="Barry A."/>
            <person name="Bayul T."/>
            <person name="Blitshsteyn B."/>
            <person name="Bloom T."/>
            <person name="Blye J."/>
            <person name="Boguslavskiy L."/>
            <person name="Borowsky M."/>
            <person name="Boukhgalter B."/>
            <person name="Brunache A."/>
            <person name="Butler J."/>
            <person name="Calixte N."/>
            <person name="Calvo S."/>
            <person name="Camarata J."/>
            <person name="Campo K."/>
            <person name="Chang J."/>
            <person name="Cheshatsang Y."/>
            <person name="Citroen M."/>
            <person name="Collymore A."/>
            <person name="Considine T."/>
            <person name="Cook A."/>
            <person name="Cooke P."/>
            <person name="Corum B."/>
            <person name="Cuomo C."/>
            <person name="David R."/>
            <person name="Dawoe T."/>
            <person name="Degray S."/>
            <person name="Dodge S."/>
            <person name="Dooley K."/>
            <person name="Dorje P."/>
            <person name="Dorjee K."/>
            <person name="Dorris L."/>
            <person name="Duffey N."/>
            <person name="Dupes A."/>
            <person name="Elkins T."/>
            <person name="Engels R."/>
            <person name="Erickson J."/>
            <person name="Farina A."/>
            <person name="Faro S."/>
            <person name="Ferreira P."/>
            <person name="Fischer H."/>
            <person name="Fitzgerald M."/>
            <person name="Foley K."/>
            <person name="Gage D."/>
            <person name="Galagan J."/>
            <person name="Gearin G."/>
            <person name="Gnerre S."/>
            <person name="Gnirke A."/>
            <person name="Goyette A."/>
            <person name="Graham J."/>
            <person name="Grandbois E."/>
            <person name="Gyaltsen K."/>
            <person name="Hafez N."/>
            <person name="Hagopian D."/>
            <person name="Hagos B."/>
            <person name="Hall J."/>
            <person name="Hatcher B."/>
            <person name="Heller A."/>
            <person name="Higgins H."/>
            <person name="Honan T."/>
            <person name="Horn A."/>
            <person name="Houde N."/>
            <person name="Hughes L."/>
            <person name="Hulme W."/>
            <person name="Husby E."/>
            <person name="Iliev I."/>
            <person name="Jaffe D."/>
            <person name="Jones C."/>
            <person name="Kamal M."/>
            <person name="Kamat A."/>
            <person name="Kamvysselis M."/>
            <person name="Karlsson E."/>
            <person name="Kells C."/>
            <person name="Kieu A."/>
            <person name="Kisner P."/>
            <person name="Kodira C."/>
            <person name="Kulbokas E."/>
            <person name="Labutti K."/>
            <person name="Lama D."/>
            <person name="Landers T."/>
            <person name="Leger J."/>
            <person name="Levine S."/>
            <person name="Lewis D."/>
            <person name="Lewis T."/>
            <person name="Lindblad-toh K."/>
            <person name="Liu X."/>
            <person name="Lokyitsang T."/>
            <person name="Lokyitsang Y."/>
            <person name="Lucien O."/>
            <person name="Lui A."/>
            <person name="Ma L.J."/>
            <person name="Mabbitt R."/>
            <person name="Macdonald J."/>
            <person name="Maclean C."/>
            <person name="Major J."/>
            <person name="Manning J."/>
            <person name="Marabella R."/>
            <person name="Maru K."/>
            <person name="Matthews C."/>
            <person name="Mauceli E."/>
            <person name="Mccarthy M."/>
            <person name="Mcdonough S."/>
            <person name="Mcghee T."/>
            <person name="Meldrim J."/>
            <person name="Meneus L."/>
            <person name="Mesirov J."/>
            <person name="Mihalev A."/>
            <person name="Mihova T."/>
            <person name="Mikkelsen T."/>
            <person name="Mlenga V."/>
            <person name="Moru K."/>
            <person name="Mozes J."/>
            <person name="Mulrain L."/>
            <person name="Munson G."/>
            <person name="Naylor J."/>
            <person name="Newes C."/>
            <person name="Nguyen C."/>
            <person name="Nguyen N."/>
            <person name="Nguyen T."/>
            <person name="Nicol R."/>
            <person name="Nielsen C."/>
            <person name="Nizzari M."/>
            <person name="Norbu C."/>
            <person name="Norbu N."/>
            <person name="O'donnell P."/>
            <person name="Okoawo O."/>
            <person name="O'leary S."/>
            <person name="Omotosho B."/>
            <person name="O'neill K."/>
            <person name="Osman S."/>
            <person name="Parker S."/>
            <person name="Perrin D."/>
            <person name="Phunkhang P."/>
            <person name="Piqani B."/>
            <person name="Purcell S."/>
            <person name="Rachupka T."/>
            <person name="Ramasamy U."/>
            <person name="Rameau R."/>
            <person name="Ray V."/>
            <person name="Raymond C."/>
            <person name="Retta R."/>
            <person name="Richardson S."/>
            <person name="Rise C."/>
            <person name="Rodriguez J."/>
            <person name="Rogers J."/>
            <person name="Rogov P."/>
            <person name="Rutman M."/>
            <person name="Schupbach R."/>
            <person name="Seaman C."/>
            <person name="Settipalli S."/>
            <person name="Sharpe T."/>
            <person name="Sheridan J."/>
            <person name="Sherpa N."/>
            <person name="Shi J."/>
            <person name="Smirnov S."/>
            <person name="Smith C."/>
            <person name="Sougnez C."/>
            <person name="Spencer B."/>
            <person name="Stalker J."/>
            <person name="Stange-thomann N."/>
            <person name="Stavropoulos S."/>
            <person name="Stetson K."/>
            <person name="Stone C."/>
            <person name="Stone S."/>
            <person name="Stubbs M."/>
            <person name="Talamas J."/>
            <person name="Tchuinga P."/>
            <person name="Tenzing P."/>
            <person name="Tesfaye S."/>
            <person name="Theodore J."/>
            <person name="Thoulutsang Y."/>
            <person name="Topham K."/>
            <person name="Towey S."/>
            <person name="Tsamla T."/>
            <person name="Tsomo N."/>
            <person name="Vallee D."/>
            <person name="Vassiliev H."/>
            <person name="Venkataraman V."/>
            <person name="Vinson J."/>
            <person name="Vo A."/>
            <person name="Wade C."/>
            <person name="Wang S."/>
            <person name="Wangchuk T."/>
            <person name="Wangdi T."/>
            <person name="Whittaker C."/>
            <person name="Wilkinson J."/>
            <person name="Wu Y."/>
            <person name="Wyman D."/>
            <person name="Yadav S."/>
            <person name="Yang S."/>
            <person name="Yang X."/>
            <person name="Yeager S."/>
            <person name="Yee E."/>
            <person name="Young G."/>
            <person name="Zainoun J."/>
            <person name="Zembeck L."/>
            <person name="Zimmer A."/>
            <person name="Zody M."/>
            <person name="Lander E."/>
        </authorList>
    </citation>
    <scope>NUCLEOTIDE SEQUENCE [LARGE SCALE GENOMIC DNA]</scope>
</reference>
<reference evidence="3" key="3">
    <citation type="submission" date="2025-09" db="UniProtKB">
        <authorList>
            <consortium name="Ensembl"/>
        </authorList>
    </citation>
    <scope>IDENTIFICATION</scope>
</reference>
<dbReference type="GO" id="GO:0005096">
    <property type="term" value="F:GTPase activator activity"/>
    <property type="evidence" value="ECO:0007669"/>
    <property type="project" value="InterPro"/>
</dbReference>
<dbReference type="eggNOG" id="KOG0703">
    <property type="taxonomic scope" value="Eukaryota"/>
</dbReference>
<proteinExistence type="predicted"/>
<dbReference type="SUPFAM" id="SSF57863">
    <property type="entry name" value="ArfGap/RecO-like zinc finger"/>
    <property type="match status" value="1"/>
</dbReference>
<accession>H2Z2K5</accession>
<dbReference type="Proteomes" id="UP000007875">
    <property type="component" value="Unassembled WGS sequence"/>
</dbReference>
<evidence type="ECO:0000256" key="1">
    <source>
        <dbReference type="PROSITE-ProRule" id="PRU00288"/>
    </source>
</evidence>
<feature type="domain" description="Arf-GAP" evidence="2">
    <location>
        <begin position="23"/>
        <end position="148"/>
    </location>
</feature>
<organism evidence="3 4">
    <name type="scientific">Ciona savignyi</name>
    <name type="common">Pacific transparent sea squirt</name>
    <dbReference type="NCBI Taxonomy" id="51511"/>
    <lineage>
        <taxon>Eukaryota</taxon>
        <taxon>Metazoa</taxon>
        <taxon>Chordata</taxon>
        <taxon>Tunicata</taxon>
        <taxon>Ascidiacea</taxon>
        <taxon>Phlebobranchia</taxon>
        <taxon>Cionidae</taxon>
        <taxon>Ciona</taxon>
    </lineage>
</organism>
<dbReference type="GO" id="GO:0005737">
    <property type="term" value="C:cytoplasm"/>
    <property type="evidence" value="ECO:0007669"/>
    <property type="project" value="TreeGrafter"/>
</dbReference>
<keyword evidence="1" id="KW-0479">Metal-binding</keyword>
<dbReference type="InParanoid" id="H2Z2K5"/>
<dbReference type="InterPro" id="IPR037278">
    <property type="entry name" value="ARFGAP/RecO"/>
</dbReference>
<dbReference type="PROSITE" id="PS50115">
    <property type="entry name" value="ARFGAP"/>
    <property type="match status" value="1"/>
</dbReference>
<dbReference type="Gene3D" id="1.10.220.150">
    <property type="entry name" value="Arf GTPase activating protein"/>
    <property type="match status" value="1"/>
</dbReference>
<dbReference type="PANTHER" id="PTHR46021">
    <property type="entry name" value="ARF-GAP WITH DUAL PH DOMAIN-CONTAINING PROTEIN 1-LIKE PROTEIN"/>
    <property type="match status" value="1"/>
</dbReference>
<dbReference type="InterPro" id="IPR052589">
    <property type="entry name" value="Arf-GAP_dual-PH_domain"/>
</dbReference>
<dbReference type="GeneTree" id="ENSGT00900000142781"/>
<name>H2Z2K5_CIOSA</name>
<keyword evidence="1" id="KW-0863">Zinc-finger</keyword>
<evidence type="ECO:0000313" key="3">
    <source>
        <dbReference type="Ensembl" id="ENSCSAVP00000011817.1"/>
    </source>
</evidence>
<dbReference type="PANTHER" id="PTHR46021:SF2">
    <property type="entry name" value="ARF-GAP WITH DUAL PH DOMAIN-CONTAINING PROTEIN 1"/>
    <property type="match status" value="1"/>
</dbReference>
<dbReference type="GO" id="GO:0008270">
    <property type="term" value="F:zinc ion binding"/>
    <property type="evidence" value="ECO:0007669"/>
    <property type="project" value="UniProtKB-KW"/>
</dbReference>
<dbReference type="GO" id="GO:0005547">
    <property type="term" value="F:phosphatidylinositol-3,4,5-trisphosphate binding"/>
    <property type="evidence" value="ECO:0007669"/>
    <property type="project" value="TreeGrafter"/>
</dbReference>
<evidence type="ECO:0000259" key="2">
    <source>
        <dbReference type="PROSITE" id="PS50115"/>
    </source>
</evidence>
<dbReference type="Ensembl" id="ENSCSAVT00000011955.1">
    <property type="protein sequence ID" value="ENSCSAVP00000011817.1"/>
    <property type="gene ID" value="ENSCSAVG00000006931.1"/>
</dbReference>
<reference evidence="3" key="2">
    <citation type="submission" date="2025-08" db="UniProtKB">
        <authorList>
            <consortium name="Ensembl"/>
        </authorList>
    </citation>
    <scope>IDENTIFICATION</scope>
</reference>
<evidence type="ECO:0000313" key="4">
    <source>
        <dbReference type="Proteomes" id="UP000007875"/>
    </source>
</evidence>
<protein>
    <recommendedName>
        <fullName evidence="2">Arf-GAP domain-containing protein</fullName>
    </recommendedName>
</protein>
<dbReference type="Pfam" id="PF01412">
    <property type="entry name" value="ArfGap"/>
    <property type="match status" value="1"/>
</dbReference>
<dbReference type="AlphaFoldDB" id="H2Z2K5"/>
<dbReference type="InterPro" id="IPR001164">
    <property type="entry name" value="ArfGAP_dom"/>
</dbReference>
<dbReference type="InterPro" id="IPR038508">
    <property type="entry name" value="ArfGAP_dom_sf"/>
</dbReference>
<keyword evidence="4" id="KW-1185">Reference proteome</keyword>
<sequence length="166" mass="18256">MLRSEYPPNLKMPIARMDSSKAAAILELLKEPGNDVCADCGAALATDNAWAVLSYGILVCDDCKLVHIEHENHYAASEPNSSTTDISLKGILSTQIPQLWEDKDIAQIRANGNKRTNIRLLANSPVWQYRPSGNDGIKLKEYWIKCKYSGNAGDAAENPKIAAKKQ</sequence>
<dbReference type="GO" id="GO:0005886">
    <property type="term" value="C:plasma membrane"/>
    <property type="evidence" value="ECO:0007669"/>
    <property type="project" value="TreeGrafter"/>
</dbReference>
<dbReference type="HOGENOM" id="CLU_1606379_0_0_1"/>